<organism evidence="4 5">
    <name type="scientific">Hathewaya histolytica</name>
    <name type="common">Clostridium histolyticum</name>
    <dbReference type="NCBI Taxonomy" id="1498"/>
    <lineage>
        <taxon>Bacteria</taxon>
        <taxon>Bacillati</taxon>
        <taxon>Bacillota</taxon>
        <taxon>Clostridia</taxon>
        <taxon>Eubacteriales</taxon>
        <taxon>Clostridiaceae</taxon>
        <taxon>Hathewaya</taxon>
    </lineage>
</organism>
<keyword evidence="1" id="KW-1133">Transmembrane helix</keyword>
<name>A0A4U9QXE5_HATHI</name>
<keyword evidence="1" id="KW-0812">Transmembrane</keyword>
<evidence type="ECO:0000256" key="1">
    <source>
        <dbReference type="SAM" id="Phobius"/>
    </source>
</evidence>
<feature type="transmembrane region" description="Helical" evidence="1">
    <location>
        <begin position="428"/>
        <end position="449"/>
    </location>
</feature>
<evidence type="ECO:0000313" key="4">
    <source>
        <dbReference type="EMBL" id="VTQ83322.1"/>
    </source>
</evidence>
<protein>
    <submittedName>
        <fullName evidence="4">Predicted membrane protein (DUF2207)</fullName>
    </submittedName>
</protein>
<evidence type="ECO:0000259" key="3">
    <source>
        <dbReference type="Pfam" id="PF20990"/>
    </source>
</evidence>
<feature type="domain" description="DUF2207" evidence="2">
    <location>
        <begin position="36"/>
        <end position="222"/>
    </location>
</feature>
<proteinExistence type="predicted"/>
<dbReference type="KEGG" id="hhw:NCTC503_00333"/>
<reference evidence="4 5" key="1">
    <citation type="submission" date="2019-05" db="EMBL/GenBank/DDBJ databases">
        <authorList>
            <consortium name="Pathogen Informatics"/>
        </authorList>
    </citation>
    <scope>NUCLEOTIDE SEQUENCE [LARGE SCALE GENOMIC DNA]</scope>
    <source>
        <strain evidence="4 5">NCTC503</strain>
    </source>
</reference>
<sequence>MSKLYRLNTLKFFLAFILIFAIFPLKVLADENQIIIENLEANLKIEEDGSYFIKENLTYNFKGKFNGAFKDISSRGLGSIEDLKVYIIESDNTEVELTRDENAQNGDSYVYSIKKMDEDMIRVKVFIPTNNKKRRIKFTYKTPYGATLYNDIGEMSIGFWDKGYDTKLKSIKGTITFPKDFNKAEMRVFPRGSKNIAYNFKDNNTIEIQDEKIDGKYVQTRVLFPKNLINSSKKVVDKNIKEHIIAEEEAYLKNIEKQKIRDEKLKVLFTNIGRICLGGSFLLFVVFILAVRKNKKDLDLEGIPDDISPALVSYIFQLVDNSKNFIATMIDLNRKQYLSIESFTKGGKENYKITLTGKIKEGLLEHEAYFLDMINKLSDYTGMLSMRELRNKVKQPKYSFNEDIRIWNKIIKEEVRERNIFDKSKKGLGVIYIIISVVLFITAILQIIYSGPMGVFNILSSIFIFILGISLMYILTPYGYSQKAKWKTIKRVFSNKNFESAINTYPIDDYFPYMVSLGVANTTLSSFRKFVVNNEVYSDDNWLMNYFLIDHLIKRNSFLIWSRSNFNNTYFYNSGNTGGSSGGYTGGFSGGNGGASGGGGAGGF</sequence>
<dbReference type="OrthoDB" id="5507254at2"/>
<dbReference type="Proteomes" id="UP000308489">
    <property type="component" value="Chromosome 1"/>
</dbReference>
<accession>A0A4U9QXE5</accession>
<dbReference type="InterPro" id="IPR018702">
    <property type="entry name" value="DUF2207"/>
</dbReference>
<dbReference type="Pfam" id="PF20990">
    <property type="entry name" value="DUF2207_C"/>
    <property type="match status" value="1"/>
</dbReference>
<dbReference type="AlphaFoldDB" id="A0A4U9QXE5"/>
<keyword evidence="1" id="KW-0472">Membrane</keyword>
<gene>
    <name evidence="4" type="ORF">NCTC503_00333</name>
</gene>
<evidence type="ECO:0000313" key="5">
    <source>
        <dbReference type="Proteomes" id="UP000308489"/>
    </source>
</evidence>
<dbReference type="EMBL" id="LR590481">
    <property type="protein sequence ID" value="VTQ83322.1"/>
    <property type="molecule type" value="Genomic_DNA"/>
</dbReference>
<feature type="domain" description="Predicted membrane protein YciQ-like C-terminal" evidence="3">
    <location>
        <begin position="303"/>
        <end position="525"/>
    </location>
</feature>
<feature type="transmembrane region" description="Helical" evidence="1">
    <location>
        <begin position="272"/>
        <end position="291"/>
    </location>
</feature>
<dbReference type="InterPro" id="IPR048389">
    <property type="entry name" value="YciQ-like_C"/>
</dbReference>
<dbReference type="RefSeq" id="WP_138209145.1">
    <property type="nucleotide sequence ID" value="NZ_CBCRUQ010000015.1"/>
</dbReference>
<feature type="transmembrane region" description="Helical" evidence="1">
    <location>
        <begin position="455"/>
        <end position="475"/>
    </location>
</feature>
<keyword evidence="5" id="KW-1185">Reference proteome</keyword>
<dbReference type="Pfam" id="PF09972">
    <property type="entry name" value="DUF2207"/>
    <property type="match status" value="1"/>
</dbReference>
<evidence type="ECO:0000259" key="2">
    <source>
        <dbReference type="Pfam" id="PF09972"/>
    </source>
</evidence>